<dbReference type="Proteomes" id="UP000199354">
    <property type="component" value="Unassembled WGS sequence"/>
</dbReference>
<gene>
    <name evidence="4" type="ORF">SAMN02927903_02474</name>
</gene>
<dbReference type="InterPro" id="IPR009057">
    <property type="entry name" value="Homeodomain-like_sf"/>
</dbReference>
<proteinExistence type="predicted"/>
<dbReference type="GO" id="GO:0003677">
    <property type="term" value="F:DNA binding"/>
    <property type="evidence" value="ECO:0007669"/>
    <property type="project" value="UniProtKB-UniRule"/>
</dbReference>
<dbReference type="STRING" id="490189.SAMN02927903_02474"/>
<dbReference type="InterPro" id="IPR050109">
    <property type="entry name" value="HTH-type_TetR-like_transc_reg"/>
</dbReference>
<protein>
    <submittedName>
        <fullName evidence="4">Transcriptional regulator, TetR family</fullName>
    </submittedName>
</protein>
<reference evidence="4 5" key="1">
    <citation type="submission" date="2016-10" db="EMBL/GenBank/DDBJ databases">
        <authorList>
            <person name="de Groot N.N."/>
        </authorList>
    </citation>
    <scope>NUCLEOTIDE SEQUENCE [LARGE SCALE GENOMIC DNA]</scope>
    <source>
        <strain evidence="4 5">CGMCC 1.7031</strain>
    </source>
</reference>
<dbReference type="Pfam" id="PF00440">
    <property type="entry name" value="TetR_N"/>
    <property type="match status" value="1"/>
</dbReference>
<evidence type="ECO:0000256" key="2">
    <source>
        <dbReference type="PROSITE-ProRule" id="PRU00335"/>
    </source>
</evidence>
<dbReference type="PROSITE" id="PS50977">
    <property type="entry name" value="HTH_TETR_2"/>
    <property type="match status" value="1"/>
</dbReference>
<dbReference type="PRINTS" id="PR00455">
    <property type="entry name" value="HTHTETR"/>
</dbReference>
<feature type="DNA-binding region" description="H-T-H motif" evidence="2">
    <location>
        <begin position="24"/>
        <end position="43"/>
    </location>
</feature>
<dbReference type="OrthoDB" id="6430772at2"/>
<dbReference type="Gene3D" id="1.10.357.10">
    <property type="entry name" value="Tetracycline Repressor, domain 2"/>
    <property type="match status" value="1"/>
</dbReference>
<dbReference type="PANTHER" id="PTHR30055">
    <property type="entry name" value="HTH-TYPE TRANSCRIPTIONAL REGULATOR RUTR"/>
    <property type="match status" value="1"/>
</dbReference>
<sequence length="186" mass="21437">MDKQQEILAAALKLFVENGFHGTPTSKIAKEAGVANGTLFHYYPTKDDLIVSLYISIKLRMATHIAEQITDGADYKTMFKTQFIQALYWAMEHQAEFQYVQQFYSSPYQAMLQSAELQQIMDKNCHDIQRAIDDKVIKDLPVDYIFTMISSHLNGIHQYLKNANLDEKKQNETIAQTFGLLWDMLT</sequence>
<evidence type="ECO:0000313" key="4">
    <source>
        <dbReference type="EMBL" id="SCY81131.1"/>
    </source>
</evidence>
<dbReference type="RefSeq" id="WP_091144335.1">
    <property type="nucleotide sequence ID" value="NZ_FMVF01000011.1"/>
</dbReference>
<evidence type="ECO:0000259" key="3">
    <source>
        <dbReference type="PROSITE" id="PS50977"/>
    </source>
</evidence>
<keyword evidence="1 2" id="KW-0238">DNA-binding</keyword>
<dbReference type="SUPFAM" id="SSF46689">
    <property type="entry name" value="Homeodomain-like"/>
    <property type="match status" value="1"/>
</dbReference>
<dbReference type="InterPro" id="IPR001647">
    <property type="entry name" value="HTH_TetR"/>
</dbReference>
<evidence type="ECO:0000313" key="5">
    <source>
        <dbReference type="Proteomes" id="UP000199354"/>
    </source>
</evidence>
<dbReference type="AlphaFoldDB" id="A0A1G5IZH8"/>
<name>A0A1G5IZH8_9FLAO</name>
<dbReference type="PANTHER" id="PTHR30055:SF222">
    <property type="entry name" value="REGULATORY PROTEIN"/>
    <property type="match status" value="1"/>
</dbReference>
<organism evidence="4 5">
    <name type="scientific">Flavobacterium caeni</name>
    <dbReference type="NCBI Taxonomy" id="490189"/>
    <lineage>
        <taxon>Bacteria</taxon>
        <taxon>Pseudomonadati</taxon>
        <taxon>Bacteroidota</taxon>
        <taxon>Flavobacteriia</taxon>
        <taxon>Flavobacteriales</taxon>
        <taxon>Flavobacteriaceae</taxon>
        <taxon>Flavobacterium</taxon>
    </lineage>
</organism>
<feature type="domain" description="HTH tetR-type" evidence="3">
    <location>
        <begin position="1"/>
        <end position="61"/>
    </location>
</feature>
<accession>A0A1G5IZH8</accession>
<evidence type="ECO:0000256" key="1">
    <source>
        <dbReference type="ARBA" id="ARBA00023125"/>
    </source>
</evidence>
<dbReference type="EMBL" id="FMVF01000011">
    <property type="protein sequence ID" value="SCY81131.1"/>
    <property type="molecule type" value="Genomic_DNA"/>
</dbReference>
<keyword evidence="5" id="KW-1185">Reference proteome</keyword>